<reference evidence="4" key="1">
    <citation type="submission" date="2018-07" db="EMBL/GenBank/DDBJ databases">
        <authorList>
            <person name="Quirk P.G."/>
            <person name="Krulwich T.A."/>
        </authorList>
    </citation>
    <scope>NUCLEOTIDE SEQUENCE</scope>
    <source>
        <strain evidence="4">Anand</strain>
    </source>
</reference>
<dbReference type="EMBL" id="UIVT01000001">
    <property type="protein sequence ID" value="SVP88624.1"/>
    <property type="molecule type" value="Genomic_DNA"/>
</dbReference>
<dbReference type="VEuPathDB" id="PiroplasmaDB:TA20675"/>
<accession>A0A3B0MG30</accession>
<dbReference type="EMBL" id="UIVS01000001">
    <property type="protein sequence ID" value="SVP89779.1"/>
    <property type="molecule type" value="Genomic_DNA"/>
</dbReference>
<feature type="domain" description="Thioredoxin" evidence="3">
    <location>
        <begin position="149"/>
        <end position="208"/>
    </location>
</feature>
<sequence length="214" mass="24838">MIYINSFFCLITLINVVHCRENPENSEDSKIAKDSKINPINIEYFEYEFPINHHVIPFSYTFENLEEKNSVKSEESQNDTEDSSTENINNMNFGHTESPYTSYSFIRSHNISKSCPLDDNLFSNRISKFSRFGSGREQGYPDLNQEVIKSHYKSDKLRIHSVDVDQDKRHLERFQITALPSLLLFVRGTLFKKLVGLVDVKTLIKEIDNSLDSL</sequence>
<dbReference type="SUPFAM" id="SSF52833">
    <property type="entry name" value="Thioredoxin-like"/>
    <property type="match status" value="1"/>
</dbReference>
<keyword evidence="2" id="KW-0732">Signal</keyword>
<feature type="chain" id="PRO_5036335358" evidence="2">
    <location>
        <begin position="20"/>
        <end position="214"/>
    </location>
</feature>
<dbReference type="AlphaFoldDB" id="A0A3B0MG30"/>
<evidence type="ECO:0000256" key="2">
    <source>
        <dbReference type="SAM" id="SignalP"/>
    </source>
</evidence>
<dbReference type="InterPro" id="IPR013766">
    <property type="entry name" value="Thioredoxin_domain"/>
</dbReference>
<evidence type="ECO:0000313" key="4">
    <source>
        <dbReference type="EMBL" id="SVP88624.1"/>
    </source>
</evidence>
<dbReference type="Gene3D" id="3.40.30.10">
    <property type="entry name" value="Glutaredoxin"/>
    <property type="match status" value="1"/>
</dbReference>
<proteinExistence type="predicted"/>
<feature type="region of interest" description="Disordered" evidence="1">
    <location>
        <begin position="69"/>
        <end position="91"/>
    </location>
</feature>
<evidence type="ECO:0000313" key="5">
    <source>
        <dbReference type="EMBL" id="SVP89779.1"/>
    </source>
</evidence>
<dbReference type="Pfam" id="PF00085">
    <property type="entry name" value="Thioredoxin"/>
    <property type="match status" value="1"/>
</dbReference>
<evidence type="ECO:0000256" key="1">
    <source>
        <dbReference type="SAM" id="MobiDB-lite"/>
    </source>
</evidence>
<name>A0A3B0MG30_THEAN</name>
<dbReference type="CDD" id="cd02947">
    <property type="entry name" value="TRX_family"/>
    <property type="match status" value="1"/>
</dbReference>
<gene>
    <name evidence="4" type="ORF">TAT_000048300</name>
    <name evidence="5" type="ORF">TAV_000048000</name>
</gene>
<dbReference type="InterPro" id="IPR036249">
    <property type="entry name" value="Thioredoxin-like_sf"/>
</dbReference>
<organism evidence="4">
    <name type="scientific">Theileria annulata</name>
    <dbReference type="NCBI Taxonomy" id="5874"/>
    <lineage>
        <taxon>Eukaryota</taxon>
        <taxon>Sar</taxon>
        <taxon>Alveolata</taxon>
        <taxon>Apicomplexa</taxon>
        <taxon>Aconoidasida</taxon>
        <taxon>Piroplasmida</taxon>
        <taxon>Theileriidae</taxon>
        <taxon>Theileria</taxon>
    </lineage>
</organism>
<feature type="signal peptide" evidence="2">
    <location>
        <begin position="1"/>
        <end position="19"/>
    </location>
</feature>
<evidence type="ECO:0000259" key="3">
    <source>
        <dbReference type="Pfam" id="PF00085"/>
    </source>
</evidence>
<protein>
    <submittedName>
        <fullName evidence="4">Thioredoxin-like protein, putative</fullName>
    </submittedName>
</protein>